<evidence type="ECO:0000256" key="3">
    <source>
        <dbReference type="ARBA" id="ARBA00022970"/>
    </source>
</evidence>
<protein>
    <submittedName>
        <fullName evidence="6">ABC transporter substrate-binding protein</fullName>
    </submittedName>
    <submittedName>
        <fullName evidence="7">Branched-chain amino acid transport system substrate-binding protein</fullName>
    </submittedName>
</protein>
<gene>
    <name evidence="7" type="ORF">GGQ86_000139</name>
    <name evidence="6" type="ORF">XFLAVUS301_21910</name>
</gene>
<evidence type="ECO:0000256" key="4">
    <source>
        <dbReference type="SAM" id="SignalP"/>
    </source>
</evidence>
<evidence type="ECO:0000313" key="8">
    <source>
        <dbReference type="Proteomes" id="UP001144397"/>
    </source>
</evidence>
<comment type="similarity">
    <text evidence="1">Belongs to the leucine-binding protein family.</text>
</comment>
<dbReference type="GeneID" id="95762981"/>
<dbReference type="PANTHER" id="PTHR30483">
    <property type="entry name" value="LEUCINE-SPECIFIC-BINDING PROTEIN"/>
    <property type="match status" value="1"/>
</dbReference>
<evidence type="ECO:0000259" key="5">
    <source>
        <dbReference type="Pfam" id="PF13458"/>
    </source>
</evidence>
<dbReference type="Proteomes" id="UP001245370">
    <property type="component" value="Unassembled WGS sequence"/>
</dbReference>
<feature type="chain" id="PRO_5040908194" evidence="4">
    <location>
        <begin position="28"/>
        <end position="410"/>
    </location>
</feature>
<reference evidence="6" key="1">
    <citation type="submission" date="2022-12" db="EMBL/GenBank/DDBJ databases">
        <title>Reference genome sequencing for broad-spectrum identification of bacterial and archaeal isolates by mass spectrometry.</title>
        <authorList>
            <person name="Sekiguchi Y."/>
            <person name="Tourlousse D.M."/>
        </authorList>
    </citation>
    <scope>NUCLEOTIDE SEQUENCE</scope>
    <source>
        <strain evidence="6">301</strain>
    </source>
</reference>
<dbReference type="EMBL" id="BSDO01000002">
    <property type="protein sequence ID" value="GLI22517.1"/>
    <property type="molecule type" value="Genomic_DNA"/>
</dbReference>
<evidence type="ECO:0000313" key="7">
    <source>
        <dbReference type="EMBL" id="MDR6331692.1"/>
    </source>
</evidence>
<sequence length="410" mass="43527">MKRMLARTALALAVGGLSLAATSAARAQFTDGVVRIGVLNDQNGIYADMAGPGSVAAAKIAVEEIGGKIGNTPIEIIVGDHQNKPDIGLNIARKWLDVDGVDMIADIPNSSISLALVQLVKEKNKVAVIATSNSNRLTGDSCTPNHVHWTLDNYSLAKSTATEVLKSGGSSWYFVTVDYAFGHDMEREAGQIVKNAGGTVVGSVRHPLGSSDLSSFLLQAQASGAKVIGFANSGADFTNSMKQSAEFGLTQGKQKLAALAVYLTDIKSLGLTSGQGLYLSEPFYWDLNDQTRAFAKKFSEKMNGAMPTSFQAGVYSGVLHYLKAVQALNSDADGRAIVAKMKDLPTDDLAFGKGYVRADGRKIHPMYLFKVKSPAESKGPWDLYTKIGETPADQAFKPLEAGGCALVKQN</sequence>
<dbReference type="GO" id="GO:0006865">
    <property type="term" value="P:amino acid transport"/>
    <property type="evidence" value="ECO:0007669"/>
    <property type="project" value="UniProtKB-KW"/>
</dbReference>
<feature type="domain" description="Leucine-binding protein" evidence="5">
    <location>
        <begin position="34"/>
        <end position="372"/>
    </location>
</feature>
<keyword evidence="3" id="KW-0029">Amino-acid transport</keyword>
<dbReference type="CDD" id="cd06327">
    <property type="entry name" value="PBP1_SBP-like"/>
    <property type="match status" value="1"/>
</dbReference>
<proteinExistence type="inferred from homology"/>
<dbReference type="InterPro" id="IPR051010">
    <property type="entry name" value="BCAA_transport"/>
</dbReference>
<dbReference type="InterPro" id="IPR028082">
    <property type="entry name" value="Peripla_BP_I"/>
</dbReference>
<dbReference type="AlphaFoldDB" id="A0A9W6FLN0"/>
<dbReference type="InterPro" id="IPR028081">
    <property type="entry name" value="Leu-bd"/>
</dbReference>
<evidence type="ECO:0000256" key="2">
    <source>
        <dbReference type="ARBA" id="ARBA00022729"/>
    </source>
</evidence>
<dbReference type="Proteomes" id="UP001144397">
    <property type="component" value="Unassembled WGS sequence"/>
</dbReference>
<accession>A0A9W6FLN0</accession>
<keyword evidence="9" id="KW-1185">Reference proteome</keyword>
<dbReference type="PANTHER" id="PTHR30483:SF6">
    <property type="entry name" value="PERIPLASMIC BINDING PROTEIN OF ABC TRANSPORTER FOR NATURAL AMINO ACIDS"/>
    <property type="match status" value="1"/>
</dbReference>
<dbReference type="Pfam" id="PF13458">
    <property type="entry name" value="Peripla_BP_6"/>
    <property type="match status" value="1"/>
</dbReference>
<organism evidence="6 8">
    <name type="scientific">Xanthobacter flavus</name>
    <dbReference type="NCBI Taxonomy" id="281"/>
    <lineage>
        <taxon>Bacteria</taxon>
        <taxon>Pseudomonadati</taxon>
        <taxon>Pseudomonadota</taxon>
        <taxon>Alphaproteobacteria</taxon>
        <taxon>Hyphomicrobiales</taxon>
        <taxon>Xanthobacteraceae</taxon>
        <taxon>Xanthobacter</taxon>
    </lineage>
</organism>
<keyword evidence="2 4" id="KW-0732">Signal</keyword>
<evidence type="ECO:0000313" key="6">
    <source>
        <dbReference type="EMBL" id="GLI22517.1"/>
    </source>
</evidence>
<evidence type="ECO:0000256" key="1">
    <source>
        <dbReference type="ARBA" id="ARBA00010062"/>
    </source>
</evidence>
<dbReference type="RefSeq" id="WP_229644073.1">
    <property type="nucleotide sequence ID" value="NZ_BSDO01000002.1"/>
</dbReference>
<evidence type="ECO:0000313" key="9">
    <source>
        <dbReference type="Proteomes" id="UP001245370"/>
    </source>
</evidence>
<dbReference type="Gene3D" id="3.40.50.2300">
    <property type="match status" value="2"/>
</dbReference>
<comment type="caution">
    <text evidence="6">The sequence shown here is derived from an EMBL/GenBank/DDBJ whole genome shotgun (WGS) entry which is preliminary data.</text>
</comment>
<keyword evidence="3" id="KW-0813">Transport</keyword>
<name>A0A9W6FLN0_XANFL</name>
<dbReference type="EMBL" id="JAVDPY010000001">
    <property type="protein sequence ID" value="MDR6331692.1"/>
    <property type="molecule type" value="Genomic_DNA"/>
</dbReference>
<reference evidence="7 9" key="2">
    <citation type="submission" date="2023-07" db="EMBL/GenBank/DDBJ databases">
        <title>Genomic Encyclopedia of Type Strains, Phase IV (KMG-IV): sequencing the most valuable type-strain genomes for metagenomic binning, comparative biology and taxonomic classification.</title>
        <authorList>
            <person name="Goeker M."/>
        </authorList>
    </citation>
    <scope>NUCLEOTIDE SEQUENCE [LARGE SCALE GENOMIC DNA]</scope>
    <source>
        <strain evidence="7 9">DSM 338</strain>
    </source>
</reference>
<dbReference type="SUPFAM" id="SSF53822">
    <property type="entry name" value="Periplasmic binding protein-like I"/>
    <property type="match status" value="1"/>
</dbReference>
<feature type="signal peptide" evidence="4">
    <location>
        <begin position="1"/>
        <end position="27"/>
    </location>
</feature>